<reference evidence="2 4" key="2">
    <citation type="submission" date="2021-04" db="EMBL/GenBank/DDBJ databases">
        <title>Brevibacillus composti FJAT-54423, complete genome.</title>
        <authorList>
            <person name="Tang R."/>
        </authorList>
    </citation>
    <scope>NUCLEOTIDE SEQUENCE [LARGE SCALE GENOMIC DNA]</scope>
    <source>
        <strain evidence="2 4">FJAT-54424</strain>
        <plasmid evidence="2 4">unnamed1</plasmid>
    </source>
</reference>
<dbReference type="KEGG" id="bcop:JD108_22165"/>
<dbReference type="AlphaFoldDB" id="A0A7T5JQX7"/>
<organism evidence="1 3">
    <name type="scientific">Brevibacillus composti</name>
    <dbReference type="NCBI Taxonomy" id="2796470"/>
    <lineage>
        <taxon>Bacteria</taxon>
        <taxon>Bacillati</taxon>
        <taxon>Bacillota</taxon>
        <taxon>Bacilli</taxon>
        <taxon>Bacillales</taxon>
        <taxon>Paenibacillaceae</taxon>
        <taxon>Brevibacillus</taxon>
    </lineage>
</organism>
<dbReference type="Proteomes" id="UP000595847">
    <property type="component" value="Plasmid unnamed1"/>
</dbReference>
<evidence type="ECO:0000313" key="3">
    <source>
        <dbReference type="Proteomes" id="UP000595847"/>
    </source>
</evidence>
<keyword evidence="1" id="KW-0614">Plasmid</keyword>
<proteinExistence type="predicted"/>
<sequence>MNKVIPFPTHRKDRQTLEHVLQQMYEETGLDFFKLCTGDPEENRRLRKQFEREHGTGEEGE</sequence>
<geneLocation type="plasmid" evidence="3 4">
    <name>unnamed1</name>
</geneLocation>
<evidence type="ECO:0000313" key="2">
    <source>
        <dbReference type="EMBL" id="QUO43823.1"/>
    </source>
</evidence>
<dbReference type="RefSeq" id="WP_198830248.1">
    <property type="nucleotide sequence ID" value="NZ_CP066309.1"/>
</dbReference>
<gene>
    <name evidence="1" type="ORF">JD108_22165</name>
    <name evidence="2" type="ORF">KDJ56_22045</name>
</gene>
<dbReference type="EMBL" id="CP073709">
    <property type="protein sequence ID" value="QUO43823.1"/>
    <property type="molecule type" value="Genomic_DNA"/>
</dbReference>
<dbReference type="EMBL" id="CP066309">
    <property type="protein sequence ID" value="QQE76757.1"/>
    <property type="molecule type" value="Genomic_DNA"/>
</dbReference>
<evidence type="ECO:0000313" key="4">
    <source>
        <dbReference type="Proteomes" id="UP000677234"/>
    </source>
</evidence>
<protein>
    <submittedName>
        <fullName evidence="1">Uncharacterized protein</fullName>
    </submittedName>
</protein>
<accession>A0A7T5JQX7</accession>
<reference evidence="1 3" key="1">
    <citation type="submission" date="2020-12" db="EMBL/GenBank/DDBJ databases">
        <title>strain FJAT-54423T represents a novel species of the genus Brevibacillus.</title>
        <authorList>
            <person name="Tang R."/>
        </authorList>
    </citation>
    <scope>NUCLEOTIDE SEQUENCE [LARGE SCALE GENOMIC DNA]</scope>
    <source>
        <strain evidence="1 3">FJAT-54423</strain>
        <plasmid evidence="1 3">unnamed1</plasmid>
    </source>
</reference>
<dbReference type="Proteomes" id="UP000677234">
    <property type="component" value="Plasmid unnamed1"/>
</dbReference>
<name>A0A7T5JQX7_9BACL</name>
<evidence type="ECO:0000313" key="1">
    <source>
        <dbReference type="EMBL" id="QQE76757.1"/>
    </source>
</evidence>
<keyword evidence="4" id="KW-1185">Reference proteome</keyword>